<comment type="caution">
    <text evidence="2">The sequence shown here is derived from an EMBL/GenBank/DDBJ whole genome shotgun (WGS) entry which is preliminary data.</text>
</comment>
<organism evidence="2 3">
    <name type="scientific">Algoriphagus limi</name>
    <dbReference type="NCBI Taxonomy" id="2975273"/>
    <lineage>
        <taxon>Bacteria</taxon>
        <taxon>Pseudomonadati</taxon>
        <taxon>Bacteroidota</taxon>
        <taxon>Cytophagia</taxon>
        <taxon>Cytophagales</taxon>
        <taxon>Cyclobacteriaceae</taxon>
        <taxon>Algoriphagus</taxon>
    </lineage>
</organism>
<dbReference type="PANTHER" id="PTHR33930">
    <property type="entry name" value="ALKYL HYDROPEROXIDE REDUCTASE AHPD"/>
    <property type="match status" value="1"/>
</dbReference>
<name>A0ABT2G6U5_9BACT</name>
<dbReference type="Gene3D" id="1.20.1290.10">
    <property type="entry name" value="AhpD-like"/>
    <property type="match status" value="1"/>
</dbReference>
<dbReference type="EMBL" id="JANWGH010000002">
    <property type="protein sequence ID" value="MCS5490974.1"/>
    <property type="molecule type" value="Genomic_DNA"/>
</dbReference>
<dbReference type="InterPro" id="IPR004675">
    <property type="entry name" value="AhpD_core"/>
</dbReference>
<evidence type="ECO:0000313" key="3">
    <source>
        <dbReference type="Proteomes" id="UP001206788"/>
    </source>
</evidence>
<dbReference type="RefSeq" id="WP_259414646.1">
    <property type="nucleotide sequence ID" value="NZ_JANWGH010000002.1"/>
</dbReference>
<dbReference type="Pfam" id="PF02627">
    <property type="entry name" value="CMD"/>
    <property type="match status" value="1"/>
</dbReference>
<accession>A0ABT2G6U5</accession>
<proteinExistence type="predicted"/>
<keyword evidence="3" id="KW-1185">Reference proteome</keyword>
<dbReference type="PANTHER" id="PTHR33930:SF2">
    <property type="entry name" value="BLR3452 PROTEIN"/>
    <property type="match status" value="1"/>
</dbReference>
<dbReference type="Proteomes" id="UP001206788">
    <property type="component" value="Unassembled WGS sequence"/>
</dbReference>
<sequence>MGLLEDFNDYRAKMNEKILAEDNKVIKRFFNLDTNAYSEGALDVKSKEMIGLACSMVLRCDDCVKYHLEQCYKSGVNRKEIFEVFSIATLIGGSIVIPHLRRAVEFWEVLENQ</sequence>
<reference evidence="2 3" key="1">
    <citation type="submission" date="2022-08" db="EMBL/GenBank/DDBJ databases">
        <title>Algoriphagus sp. CAU 1643 isolated from mud.</title>
        <authorList>
            <person name="Kim W."/>
        </authorList>
    </citation>
    <scope>NUCLEOTIDE SEQUENCE [LARGE SCALE GENOMIC DNA]</scope>
    <source>
        <strain evidence="2 3">CAU 1643</strain>
    </source>
</reference>
<dbReference type="NCBIfam" id="TIGR00778">
    <property type="entry name" value="ahpD_dom"/>
    <property type="match status" value="1"/>
</dbReference>
<evidence type="ECO:0000313" key="2">
    <source>
        <dbReference type="EMBL" id="MCS5490974.1"/>
    </source>
</evidence>
<feature type="domain" description="Carboxymuconolactone decarboxylase-like" evidence="1">
    <location>
        <begin position="27"/>
        <end position="105"/>
    </location>
</feature>
<evidence type="ECO:0000259" key="1">
    <source>
        <dbReference type="Pfam" id="PF02627"/>
    </source>
</evidence>
<gene>
    <name evidence="2" type="ORF">NY014_11065</name>
</gene>
<protein>
    <submittedName>
        <fullName evidence="2">Carboxymuconolactone decarboxylase family protein</fullName>
    </submittedName>
</protein>
<dbReference type="SUPFAM" id="SSF69118">
    <property type="entry name" value="AhpD-like"/>
    <property type="match status" value="1"/>
</dbReference>
<dbReference type="InterPro" id="IPR029032">
    <property type="entry name" value="AhpD-like"/>
</dbReference>
<dbReference type="InterPro" id="IPR003779">
    <property type="entry name" value="CMD-like"/>
</dbReference>